<dbReference type="PRINTS" id="PR00868">
    <property type="entry name" value="DNAPOLI"/>
</dbReference>
<evidence type="ECO:0000256" key="6">
    <source>
        <dbReference type="ARBA" id="ARBA00049244"/>
    </source>
</evidence>
<comment type="subunit">
    <text evidence="2">Single-chain monomer with multiple functions.</text>
</comment>
<dbReference type="PANTHER" id="PTHR10133:SF27">
    <property type="entry name" value="DNA POLYMERASE NU"/>
    <property type="match status" value="1"/>
</dbReference>
<dbReference type="GO" id="GO:0003677">
    <property type="term" value="F:DNA binding"/>
    <property type="evidence" value="ECO:0007669"/>
    <property type="project" value="InterPro"/>
</dbReference>
<dbReference type="InterPro" id="IPR001098">
    <property type="entry name" value="DNA-dir_DNA_pol_A_palm_dom"/>
</dbReference>
<keyword evidence="8" id="KW-0548">Nucleotidyltransferase</keyword>
<feature type="domain" description="DNA-directed DNA polymerase family A palm" evidence="7">
    <location>
        <begin position="400"/>
        <end position="607"/>
    </location>
</feature>
<name>A0A1T4T5U7_9GAMM</name>
<evidence type="ECO:0000259" key="7">
    <source>
        <dbReference type="SMART" id="SM00482"/>
    </source>
</evidence>
<dbReference type="GO" id="GO:0003887">
    <property type="term" value="F:DNA-directed DNA polymerase activity"/>
    <property type="evidence" value="ECO:0007669"/>
    <property type="project" value="UniProtKB-EC"/>
</dbReference>
<reference evidence="8 9" key="1">
    <citation type="submission" date="2017-02" db="EMBL/GenBank/DDBJ databases">
        <authorList>
            <person name="Peterson S.W."/>
        </authorList>
    </citation>
    <scope>NUCLEOTIDE SEQUENCE [LARGE SCALE GENOMIC DNA]</scope>
    <source>
        <strain evidence="8 9">CECT 9189</strain>
    </source>
</reference>
<dbReference type="PANTHER" id="PTHR10133">
    <property type="entry name" value="DNA POLYMERASE I"/>
    <property type="match status" value="1"/>
</dbReference>
<evidence type="ECO:0000256" key="1">
    <source>
        <dbReference type="ARBA" id="ARBA00007705"/>
    </source>
</evidence>
<dbReference type="GO" id="GO:0006261">
    <property type="term" value="P:DNA-templated DNA replication"/>
    <property type="evidence" value="ECO:0007669"/>
    <property type="project" value="InterPro"/>
</dbReference>
<dbReference type="EMBL" id="FUWP01000009">
    <property type="protein sequence ID" value="SKA35910.1"/>
    <property type="molecule type" value="Genomic_DNA"/>
</dbReference>
<proteinExistence type="inferred from homology"/>
<evidence type="ECO:0000256" key="3">
    <source>
        <dbReference type="ARBA" id="ARBA00012417"/>
    </source>
</evidence>
<dbReference type="InterPro" id="IPR002298">
    <property type="entry name" value="DNA_polymerase_A"/>
</dbReference>
<dbReference type="InterPro" id="IPR012337">
    <property type="entry name" value="RNaseH-like_sf"/>
</dbReference>
<dbReference type="OrthoDB" id="9806424at2"/>
<dbReference type="SMART" id="SM00482">
    <property type="entry name" value="POLAc"/>
    <property type="match status" value="1"/>
</dbReference>
<dbReference type="InterPro" id="IPR002562">
    <property type="entry name" value="3'-5'_exonuclease_dom"/>
</dbReference>
<accession>A0A1T4T5U7</accession>
<dbReference type="InterPro" id="IPR043502">
    <property type="entry name" value="DNA/RNA_pol_sf"/>
</dbReference>
<dbReference type="InterPro" id="IPR036397">
    <property type="entry name" value="RNaseH_sf"/>
</dbReference>
<dbReference type="SUPFAM" id="SSF53098">
    <property type="entry name" value="Ribonuclease H-like"/>
    <property type="match status" value="1"/>
</dbReference>
<evidence type="ECO:0000256" key="2">
    <source>
        <dbReference type="ARBA" id="ARBA00011541"/>
    </source>
</evidence>
<dbReference type="GO" id="GO:0008408">
    <property type="term" value="F:3'-5' exonuclease activity"/>
    <property type="evidence" value="ECO:0007669"/>
    <property type="project" value="InterPro"/>
</dbReference>
<dbReference type="Gene3D" id="1.10.150.20">
    <property type="entry name" value="5' to 3' exonuclease, C-terminal subdomain"/>
    <property type="match status" value="1"/>
</dbReference>
<keyword evidence="5" id="KW-0235">DNA replication</keyword>
<evidence type="ECO:0000256" key="5">
    <source>
        <dbReference type="ARBA" id="ARBA00022705"/>
    </source>
</evidence>
<comment type="catalytic activity">
    <reaction evidence="6">
        <text>DNA(n) + a 2'-deoxyribonucleoside 5'-triphosphate = DNA(n+1) + diphosphate</text>
        <dbReference type="Rhea" id="RHEA:22508"/>
        <dbReference type="Rhea" id="RHEA-COMP:17339"/>
        <dbReference type="Rhea" id="RHEA-COMP:17340"/>
        <dbReference type="ChEBI" id="CHEBI:33019"/>
        <dbReference type="ChEBI" id="CHEBI:61560"/>
        <dbReference type="ChEBI" id="CHEBI:173112"/>
        <dbReference type="EC" id="2.7.7.7"/>
    </reaction>
</comment>
<dbReference type="SUPFAM" id="SSF56672">
    <property type="entry name" value="DNA/RNA polymerases"/>
    <property type="match status" value="1"/>
</dbReference>
<dbReference type="AlphaFoldDB" id="A0A1T4T5U7"/>
<dbReference type="Gene3D" id="3.30.420.10">
    <property type="entry name" value="Ribonuclease H-like superfamily/Ribonuclease H"/>
    <property type="match status" value="1"/>
</dbReference>
<evidence type="ECO:0000313" key="8">
    <source>
        <dbReference type="EMBL" id="SKA35910.1"/>
    </source>
</evidence>
<evidence type="ECO:0000256" key="4">
    <source>
        <dbReference type="ARBA" id="ARBA00020311"/>
    </source>
</evidence>
<protein>
    <recommendedName>
        <fullName evidence="4">DNA polymerase I</fullName>
        <ecNumber evidence="3">2.7.7.7</ecNumber>
    </recommendedName>
</protein>
<organism evidence="8 9">
    <name type="scientific">Photobacterium toruni</name>
    <dbReference type="NCBI Taxonomy" id="1935446"/>
    <lineage>
        <taxon>Bacteria</taxon>
        <taxon>Pseudomonadati</taxon>
        <taxon>Pseudomonadota</taxon>
        <taxon>Gammaproteobacteria</taxon>
        <taxon>Vibrionales</taxon>
        <taxon>Vibrionaceae</taxon>
        <taxon>Photobacterium</taxon>
    </lineage>
</organism>
<sequence>MSLSPALQQRFQRAKPATTTRTILPVERYCYTKDITIINDDKKLQEWIDAISQCPISAVCIDFEFNFTKPPIILPQGDKADIRSVKPLLMSITVLSDTKLITAVIDLTAPLELTLLQALLSFPTTYIAHNAKAELQCIWQLGLVEPAIWWDTLIAERAIYLGKHHSKSTGENGDETLLQYSLDKVAARYGLEHKFAQTKQAMQQSFLQDDLTVFTAEQHDYAAEDTIIGAQLYCAQKQKTMIQGIGHHLMTVEMPWVTVNAEMEWTGVAVNRALCNRVLEQGTKKLDLLRHKLQASGLDNPNSHTQLQAFFDKQGILDWFKKQDGYSFDKQQLKDLAHRSPCIRLLSDFKKVQAILKDVLLQSSIVGCDGRVHPDHKQMEVVTGRQSCAKPNLLGLPGVLRPLIIAPEGYGICEADYSQIEIAITAAVYGDENLIAKFNQGDIYSAMAQDFFKDSLSPEDQVANSDDFKHKHKDKRDVMKQCTLGIIYGLSAHGLAIRLKITEEQAQLQMDKFLAMFPILKQAMHTQPQYGFLRGYVSTATGLQRHVSASATPYNTRKWMVNMPVQGTAAALFKVAGCRLRNLYKAYDTKIILAVHDAFVFEAPLENLKEMAELTEQVMIQVIMEYYPQLKPRVDLNYSCPSCWTKDGDDNSVENWLTVTR</sequence>
<gene>
    <name evidence="8" type="primary">polA_1</name>
    <name evidence="8" type="ORF">CZ814_01993</name>
</gene>
<dbReference type="RefSeq" id="WP_080174809.1">
    <property type="nucleotide sequence ID" value="NZ_AP024854.1"/>
</dbReference>
<dbReference type="Gene3D" id="1.20.1060.10">
    <property type="entry name" value="Taq DNA Polymerase, Chain T, domain 4"/>
    <property type="match status" value="1"/>
</dbReference>
<dbReference type="EC" id="2.7.7.7" evidence="3"/>
<dbReference type="Gene3D" id="3.30.70.370">
    <property type="match status" value="1"/>
</dbReference>
<keyword evidence="8" id="KW-0808">Transferase</keyword>
<dbReference type="Pfam" id="PF00476">
    <property type="entry name" value="DNA_pol_A"/>
    <property type="match status" value="1"/>
</dbReference>
<dbReference type="GO" id="GO:0006302">
    <property type="term" value="P:double-strand break repair"/>
    <property type="evidence" value="ECO:0007669"/>
    <property type="project" value="TreeGrafter"/>
</dbReference>
<comment type="similarity">
    <text evidence="1">Belongs to the DNA polymerase type-A family.</text>
</comment>
<evidence type="ECO:0000313" key="9">
    <source>
        <dbReference type="Proteomes" id="UP000191116"/>
    </source>
</evidence>
<dbReference type="Pfam" id="PF01612">
    <property type="entry name" value="DNA_pol_A_exo1"/>
    <property type="match status" value="1"/>
</dbReference>
<dbReference type="Proteomes" id="UP000191116">
    <property type="component" value="Unassembled WGS sequence"/>
</dbReference>